<proteinExistence type="predicted"/>
<accession>A0A160TE30</accession>
<evidence type="ECO:0000313" key="2">
    <source>
        <dbReference type="EMBL" id="CUS41988.1"/>
    </source>
</evidence>
<dbReference type="InterPro" id="IPR036291">
    <property type="entry name" value="NAD(P)-bd_dom_sf"/>
</dbReference>
<sequence length="282" mass="31732">MAISSFHTHIIGANRPVGKCLTRLLAEQNFMYKGVSLESRERQGLQSSGRPVYVLTPSVYNPEDFQHLEFWIDQARSEDAAIVLLSSMAVIEATNGTLVDETWHVFSDTQVAQHLLAIEELVRQNPQHLILRAGQVFSLMNDDFATRLLTAIRHEQILTVDMKRHIAPTPADDVAEVMLAMFKQASCADHLWGTYHFSGVEPVSSYAFAEALLSEARQYENLGAAELHSQEGGQVPYIWTPLSDNTLLFHSFGIKPKAWRKGLSRLIRQYYRVDMADSSVSV</sequence>
<dbReference type="InterPro" id="IPR029903">
    <property type="entry name" value="RmlD-like-bd"/>
</dbReference>
<dbReference type="PANTHER" id="PTHR10491">
    <property type="entry name" value="DTDP-4-DEHYDRORHAMNOSE REDUCTASE"/>
    <property type="match status" value="1"/>
</dbReference>
<evidence type="ECO:0000259" key="1">
    <source>
        <dbReference type="Pfam" id="PF04321"/>
    </source>
</evidence>
<dbReference type="GO" id="GO:0019305">
    <property type="term" value="P:dTDP-rhamnose biosynthetic process"/>
    <property type="evidence" value="ECO:0007669"/>
    <property type="project" value="TreeGrafter"/>
</dbReference>
<dbReference type="Pfam" id="PF04321">
    <property type="entry name" value="RmlD_sub_bind"/>
    <property type="match status" value="1"/>
</dbReference>
<dbReference type="AlphaFoldDB" id="A0A160TE30"/>
<dbReference type="InterPro" id="IPR005913">
    <property type="entry name" value="dTDP_dehydrorham_reduct"/>
</dbReference>
<name>A0A160TE30_9ZZZZ</name>
<dbReference type="PANTHER" id="PTHR10491:SF4">
    <property type="entry name" value="METHIONINE ADENOSYLTRANSFERASE 2 SUBUNIT BETA"/>
    <property type="match status" value="1"/>
</dbReference>
<dbReference type="GO" id="GO:0008831">
    <property type="term" value="F:dTDP-4-dehydrorhamnose reductase activity"/>
    <property type="evidence" value="ECO:0007669"/>
    <property type="project" value="UniProtKB-EC"/>
</dbReference>
<protein>
    <submittedName>
        <fullName evidence="2">dTDP-4-dehydrorhamnose reductase</fullName>
        <ecNumber evidence="2">1.1.1.133</ecNumber>
    </submittedName>
</protein>
<keyword evidence="2" id="KW-0560">Oxidoreductase</keyword>
<organism evidence="2">
    <name type="scientific">hydrothermal vent metagenome</name>
    <dbReference type="NCBI Taxonomy" id="652676"/>
    <lineage>
        <taxon>unclassified sequences</taxon>
        <taxon>metagenomes</taxon>
        <taxon>ecological metagenomes</taxon>
    </lineage>
</organism>
<dbReference type="SUPFAM" id="SSF51735">
    <property type="entry name" value="NAD(P)-binding Rossmann-fold domains"/>
    <property type="match status" value="1"/>
</dbReference>
<dbReference type="EMBL" id="CZQC01000058">
    <property type="protein sequence ID" value="CUS41988.1"/>
    <property type="molecule type" value="Genomic_DNA"/>
</dbReference>
<reference evidence="2" key="1">
    <citation type="submission" date="2015-10" db="EMBL/GenBank/DDBJ databases">
        <authorList>
            <person name="Gilbert D.G."/>
        </authorList>
    </citation>
    <scope>NUCLEOTIDE SEQUENCE</scope>
</reference>
<gene>
    <name evidence="2" type="ORF">MGWOODY_Tha3036</name>
</gene>
<feature type="domain" description="RmlD-like substrate binding" evidence="1">
    <location>
        <begin position="74"/>
        <end position="271"/>
    </location>
</feature>
<dbReference type="EC" id="1.1.1.133" evidence="2"/>
<dbReference type="GO" id="GO:0005829">
    <property type="term" value="C:cytosol"/>
    <property type="evidence" value="ECO:0007669"/>
    <property type="project" value="TreeGrafter"/>
</dbReference>
<dbReference type="Gene3D" id="3.40.50.720">
    <property type="entry name" value="NAD(P)-binding Rossmann-like Domain"/>
    <property type="match status" value="1"/>
</dbReference>